<protein>
    <recommendedName>
        <fullName evidence="4">DUF4239 domain-containing protein</fullName>
    </recommendedName>
</protein>
<evidence type="ECO:0000313" key="3">
    <source>
        <dbReference type="Proteomes" id="UP000500767"/>
    </source>
</evidence>
<keyword evidence="1" id="KW-1133">Transmembrane helix</keyword>
<proteinExistence type="predicted"/>
<feature type="transmembrane region" description="Helical" evidence="1">
    <location>
        <begin position="12"/>
        <end position="33"/>
    </location>
</feature>
<keyword evidence="3" id="KW-1185">Reference proteome</keyword>
<organism evidence="2 3">
    <name type="scientific">Lichenicola cladoniae</name>
    <dbReference type="NCBI Taxonomy" id="1484109"/>
    <lineage>
        <taxon>Bacteria</taxon>
        <taxon>Pseudomonadati</taxon>
        <taxon>Pseudomonadota</taxon>
        <taxon>Alphaproteobacteria</taxon>
        <taxon>Acetobacterales</taxon>
        <taxon>Acetobacteraceae</taxon>
        <taxon>Lichenicola</taxon>
    </lineage>
</organism>
<dbReference type="Proteomes" id="UP000500767">
    <property type="component" value="Chromosome"/>
</dbReference>
<evidence type="ECO:0000313" key="2">
    <source>
        <dbReference type="EMBL" id="QKE92309.1"/>
    </source>
</evidence>
<name>A0A6M8HUS4_9PROT</name>
<dbReference type="Pfam" id="PF14023">
    <property type="entry name" value="Bestrophin-like"/>
    <property type="match status" value="1"/>
</dbReference>
<dbReference type="EMBL" id="CP053708">
    <property type="protein sequence ID" value="QKE92309.1"/>
    <property type="molecule type" value="Genomic_DNA"/>
</dbReference>
<evidence type="ECO:0000256" key="1">
    <source>
        <dbReference type="SAM" id="Phobius"/>
    </source>
</evidence>
<sequence length="175" mass="19012">MSWSDLSDLLRASILLPLLLGSFIVGTLVQRRLPVAHRGPKTHEMLRLVIDMLVTFAAIVLGLLITNAKTTFDATGDDVRAYAIRIITLDQTLNSYGPAAAALHPLLVRYTQDVVAQTPQGLGAATTQRFGLLTRIEAGMLELPAASNLQRHLRDEALTQLTRRGASPACRSMPC</sequence>
<reference evidence="2 3" key="1">
    <citation type="journal article" date="2014" name="World J. Microbiol. Biotechnol.">
        <title>Biodiversity and physiological characteristics of Antarctic and Arctic lichens-associated bacteria.</title>
        <authorList>
            <person name="Lee Y.M."/>
            <person name="Kim E.H."/>
            <person name="Lee H.K."/>
            <person name="Hong S.G."/>
        </authorList>
    </citation>
    <scope>NUCLEOTIDE SEQUENCE [LARGE SCALE GENOMIC DNA]</scope>
    <source>
        <strain evidence="2 3">PAMC 26569</strain>
    </source>
</reference>
<gene>
    <name evidence="2" type="ORF">HN018_21750</name>
</gene>
<dbReference type="AlphaFoldDB" id="A0A6M8HUS4"/>
<keyword evidence="1" id="KW-0472">Membrane</keyword>
<dbReference type="RefSeq" id="WP_171834238.1">
    <property type="nucleotide sequence ID" value="NZ_CP053708.1"/>
</dbReference>
<dbReference type="KEGG" id="lck:HN018_21750"/>
<dbReference type="InterPro" id="IPR025333">
    <property type="entry name" value="DUF4239"/>
</dbReference>
<keyword evidence="1" id="KW-0812">Transmembrane</keyword>
<feature type="transmembrane region" description="Helical" evidence="1">
    <location>
        <begin position="45"/>
        <end position="65"/>
    </location>
</feature>
<accession>A0A6M8HUS4</accession>
<evidence type="ECO:0008006" key="4">
    <source>
        <dbReference type="Google" id="ProtNLM"/>
    </source>
</evidence>